<dbReference type="InterPro" id="IPR005467">
    <property type="entry name" value="His_kinase_dom"/>
</dbReference>
<dbReference type="InterPro" id="IPR004358">
    <property type="entry name" value="Sig_transdc_His_kin-like_C"/>
</dbReference>
<dbReference type="SUPFAM" id="SSF55874">
    <property type="entry name" value="ATPase domain of HSP90 chaperone/DNA topoisomerase II/histidine kinase"/>
    <property type="match status" value="1"/>
</dbReference>
<dbReference type="InterPro" id="IPR036890">
    <property type="entry name" value="HATPase_C_sf"/>
</dbReference>
<evidence type="ECO:0000256" key="1">
    <source>
        <dbReference type="ARBA" id="ARBA00000085"/>
    </source>
</evidence>
<comment type="subcellular location">
    <subcellularLocation>
        <location evidence="2">Cell membrane</location>
    </subcellularLocation>
</comment>
<dbReference type="EMBL" id="JAYMFH010000009">
    <property type="protein sequence ID" value="MEC4295164.1"/>
    <property type="molecule type" value="Genomic_DNA"/>
</dbReference>
<dbReference type="PANTHER" id="PTHR43711">
    <property type="entry name" value="TWO-COMPONENT HISTIDINE KINASE"/>
    <property type="match status" value="1"/>
</dbReference>
<evidence type="ECO:0000256" key="8">
    <source>
        <dbReference type="SAM" id="Phobius"/>
    </source>
</evidence>
<dbReference type="Proteomes" id="UP001343724">
    <property type="component" value="Unassembled WGS sequence"/>
</dbReference>
<dbReference type="InterPro" id="IPR003594">
    <property type="entry name" value="HATPase_dom"/>
</dbReference>
<dbReference type="SMART" id="SM00387">
    <property type="entry name" value="HATPase_c"/>
    <property type="match status" value="1"/>
</dbReference>
<keyword evidence="8" id="KW-0812">Transmembrane</keyword>
<proteinExistence type="predicted"/>
<evidence type="ECO:0000256" key="3">
    <source>
        <dbReference type="ARBA" id="ARBA00012438"/>
    </source>
</evidence>
<reference evidence="10 11" key="1">
    <citation type="submission" date="2024-01" db="EMBL/GenBank/DDBJ databases">
        <title>novel species in genus Adlercreutzia.</title>
        <authorList>
            <person name="Liu X."/>
        </authorList>
    </citation>
    <scope>NUCLEOTIDE SEQUENCE [LARGE SCALE GENOMIC DNA]</scope>
    <source>
        <strain evidence="10 11">R22</strain>
    </source>
</reference>
<gene>
    <name evidence="10" type="ORF">VJ920_07560</name>
</gene>
<evidence type="ECO:0000256" key="4">
    <source>
        <dbReference type="ARBA" id="ARBA00022553"/>
    </source>
</evidence>
<keyword evidence="7" id="KW-0902">Two-component regulatory system</keyword>
<accession>A0ABU6J086</accession>
<dbReference type="RefSeq" id="WP_326454776.1">
    <property type="nucleotide sequence ID" value="NZ_JAYMFH010000009.1"/>
</dbReference>
<comment type="catalytic activity">
    <reaction evidence="1">
        <text>ATP + protein L-histidine = ADP + protein N-phospho-L-histidine.</text>
        <dbReference type="EC" id="2.7.13.3"/>
    </reaction>
</comment>
<dbReference type="Pfam" id="PF02518">
    <property type="entry name" value="HATPase_c"/>
    <property type="match status" value="1"/>
</dbReference>
<evidence type="ECO:0000259" key="9">
    <source>
        <dbReference type="PROSITE" id="PS50109"/>
    </source>
</evidence>
<organism evidence="10 11">
    <name type="scientific">Adlercreutzia shanghongiae</name>
    <dbReference type="NCBI Taxonomy" id="3111773"/>
    <lineage>
        <taxon>Bacteria</taxon>
        <taxon>Bacillati</taxon>
        <taxon>Actinomycetota</taxon>
        <taxon>Coriobacteriia</taxon>
        <taxon>Eggerthellales</taxon>
        <taxon>Eggerthellaceae</taxon>
        <taxon>Adlercreutzia</taxon>
    </lineage>
</organism>
<evidence type="ECO:0000256" key="6">
    <source>
        <dbReference type="ARBA" id="ARBA00022777"/>
    </source>
</evidence>
<feature type="transmembrane region" description="Helical" evidence="8">
    <location>
        <begin position="12"/>
        <end position="34"/>
    </location>
</feature>
<dbReference type="PANTHER" id="PTHR43711:SF26">
    <property type="entry name" value="SENSOR HISTIDINE KINASE RCSC"/>
    <property type="match status" value="1"/>
</dbReference>
<evidence type="ECO:0000313" key="11">
    <source>
        <dbReference type="Proteomes" id="UP001343724"/>
    </source>
</evidence>
<evidence type="ECO:0000256" key="5">
    <source>
        <dbReference type="ARBA" id="ARBA00022679"/>
    </source>
</evidence>
<keyword evidence="11" id="KW-1185">Reference proteome</keyword>
<dbReference type="InterPro" id="IPR003661">
    <property type="entry name" value="HisK_dim/P_dom"/>
</dbReference>
<dbReference type="EC" id="2.7.13.3" evidence="3"/>
<dbReference type="Pfam" id="PF11845">
    <property type="entry name" value="Tll0287-like"/>
    <property type="match status" value="1"/>
</dbReference>
<comment type="caution">
    <text evidence="10">The sequence shown here is derived from an EMBL/GenBank/DDBJ whole genome shotgun (WGS) entry which is preliminary data.</text>
</comment>
<name>A0ABU6J086_9ACTN</name>
<dbReference type="Pfam" id="PF00512">
    <property type="entry name" value="HisKA"/>
    <property type="match status" value="1"/>
</dbReference>
<dbReference type="PROSITE" id="PS50109">
    <property type="entry name" value="HIS_KIN"/>
    <property type="match status" value="1"/>
</dbReference>
<keyword evidence="8" id="KW-0472">Membrane</keyword>
<dbReference type="Gene3D" id="1.10.287.130">
    <property type="match status" value="1"/>
</dbReference>
<dbReference type="Gene3D" id="3.30.565.10">
    <property type="entry name" value="Histidine kinase-like ATPase, C-terminal domain"/>
    <property type="match status" value="1"/>
</dbReference>
<dbReference type="CDD" id="cd00082">
    <property type="entry name" value="HisKA"/>
    <property type="match status" value="1"/>
</dbReference>
<dbReference type="InterPro" id="IPR021796">
    <property type="entry name" value="Tll0287-like_dom"/>
</dbReference>
<keyword evidence="5" id="KW-0808">Transferase</keyword>
<sequence>MQQGRKQTTRRLSLKLVALVTVVVVVAASAYVVWTQSRQSDAVESKVLAEARTLNTEMSAVWDYIDDSQGAINYNSDGSYDFKGIYCSMAGKAIAQRFTNASNNYVVRYVRESPRTATDEPDRFEQTALNHFTVGGSSEYYEMTEYEGRSVFRYASALPVKRNCLSCHGEPAGVPDETGFLREGMKLGDVAGAVSIIIPVESYVQESQREFESSVAFFCLLAAAIVAALLLAMRRWVSAPLEQANRQLENESQQKSDFLATMSHELRTPLSSIIAFTDIWEKSHAAEDSDERKLVEEIKQNSSVLLNMVNNTIDVAKLEAGRLSMQCSDVDMVDVVEAVFAVAEPLAIKEGVSLDRTVDPEMPFLHSDAEALRKIMLNLVSNGLKYTPEGGSVQVSVRASADGRQAVMRVADTGCGIRPDNFEAIFKKFDRPGAGEDGPISGSGLGLFLVKSLTEKLGGTVGVESEVGRGSVFTVCVPFDGPATGE</sequence>
<protein>
    <recommendedName>
        <fullName evidence="3">histidine kinase</fullName>
        <ecNumber evidence="3">2.7.13.3</ecNumber>
    </recommendedName>
</protein>
<keyword evidence="4" id="KW-0597">Phosphoprotein</keyword>
<dbReference type="InterPro" id="IPR050736">
    <property type="entry name" value="Sensor_HK_Regulatory"/>
</dbReference>
<dbReference type="InterPro" id="IPR036097">
    <property type="entry name" value="HisK_dim/P_sf"/>
</dbReference>
<evidence type="ECO:0000256" key="7">
    <source>
        <dbReference type="ARBA" id="ARBA00023012"/>
    </source>
</evidence>
<keyword evidence="6" id="KW-0418">Kinase</keyword>
<dbReference type="SMART" id="SM00388">
    <property type="entry name" value="HisKA"/>
    <property type="match status" value="1"/>
</dbReference>
<evidence type="ECO:0000313" key="10">
    <source>
        <dbReference type="EMBL" id="MEC4295164.1"/>
    </source>
</evidence>
<keyword evidence="8" id="KW-1133">Transmembrane helix</keyword>
<evidence type="ECO:0000256" key="2">
    <source>
        <dbReference type="ARBA" id="ARBA00004236"/>
    </source>
</evidence>
<feature type="domain" description="Histidine kinase" evidence="9">
    <location>
        <begin position="261"/>
        <end position="481"/>
    </location>
</feature>
<dbReference type="SUPFAM" id="SSF47384">
    <property type="entry name" value="Homodimeric domain of signal transducing histidine kinase"/>
    <property type="match status" value="1"/>
</dbReference>
<dbReference type="PRINTS" id="PR00344">
    <property type="entry name" value="BCTRLSENSOR"/>
</dbReference>